<dbReference type="RefSeq" id="WP_267149927.1">
    <property type="nucleotide sequence ID" value="NZ_JAPMLT010000001.1"/>
</dbReference>
<dbReference type="SMART" id="SM00860">
    <property type="entry name" value="SMI1_KNR4"/>
    <property type="match status" value="1"/>
</dbReference>
<reference evidence="2 3" key="1">
    <citation type="submission" date="2022-11" db="EMBL/GenBank/DDBJ databases">
        <title>Study of microbial diversity in lake waters.</title>
        <authorList>
            <person name="Zhang J."/>
        </authorList>
    </citation>
    <scope>NUCLEOTIDE SEQUENCE [LARGE SCALE GENOMIC DNA]</scope>
    <source>
        <strain evidence="2 3">DT12</strain>
    </source>
</reference>
<name>A0ABT3WYV9_9BACL</name>
<proteinExistence type="predicted"/>
<dbReference type="Pfam" id="PF09346">
    <property type="entry name" value="SMI1_KNR4"/>
    <property type="match status" value="1"/>
</dbReference>
<evidence type="ECO:0000313" key="2">
    <source>
        <dbReference type="EMBL" id="MCX7568687.1"/>
    </source>
</evidence>
<dbReference type="Proteomes" id="UP001208017">
    <property type="component" value="Unassembled WGS sequence"/>
</dbReference>
<sequence length="166" mass="18973">MNNLVWKYVKRRSSLEEIRKVEQELGVGFPTDYVECVLVNDGGRPRPNEVQLPSGHEVVFGVLLSFAEDDSNSLIESYRILEERLPTGVVPFADDPSGNCFCFDFSQDKDNPSIVFWYHEYALAREDYEYEGLGDSGKSYEEVLREEAIRPVCGSFTELLSMLKEL</sequence>
<dbReference type="Gene3D" id="3.40.1580.10">
    <property type="entry name" value="SMI1/KNR4-like"/>
    <property type="match status" value="1"/>
</dbReference>
<protein>
    <submittedName>
        <fullName evidence="2">SMI1/KNR4 family protein</fullName>
    </submittedName>
</protein>
<gene>
    <name evidence="2" type="ORF">OS242_01715</name>
</gene>
<keyword evidence="3" id="KW-1185">Reference proteome</keyword>
<dbReference type="EMBL" id="JAPMLT010000001">
    <property type="protein sequence ID" value="MCX7568687.1"/>
    <property type="molecule type" value="Genomic_DNA"/>
</dbReference>
<dbReference type="SUPFAM" id="SSF160631">
    <property type="entry name" value="SMI1/KNR4-like"/>
    <property type="match status" value="1"/>
</dbReference>
<feature type="domain" description="Knr4/Smi1-like" evidence="1">
    <location>
        <begin position="12"/>
        <end position="162"/>
    </location>
</feature>
<organism evidence="2 3">
    <name type="scientific">Tumebacillus lacus</name>
    <dbReference type="NCBI Taxonomy" id="2995335"/>
    <lineage>
        <taxon>Bacteria</taxon>
        <taxon>Bacillati</taxon>
        <taxon>Bacillota</taxon>
        <taxon>Bacilli</taxon>
        <taxon>Bacillales</taxon>
        <taxon>Alicyclobacillaceae</taxon>
        <taxon>Tumebacillus</taxon>
    </lineage>
</organism>
<dbReference type="InterPro" id="IPR018958">
    <property type="entry name" value="Knr4/Smi1-like_dom"/>
</dbReference>
<comment type="caution">
    <text evidence="2">The sequence shown here is derived from an EMBL/GenBank/DDBJ whole genome shotgun (WGS) entry which is preliminary data.</text>
</comment>
<evidence type="ECO:0000313" key="3">
    <source>
        <dbReference type="Proteomes" id="UP001208017"/>
    </source>
</evidence>
<dbReference type="InterPro" id="IPR037883">
    <property type="entry name" value="Knr4/Smi1-like_sf"/>
</dbReference>
<evidence type="ECO:0000259" key="1">
    <source>
        <dbReference type="SMART" id="SM00860"/>
    </source>
</evidence>
<accession>A0ABT3WYV9</accession>